<dbReference type="eggNOG" id="ENOG5032U1Y">
    <property type="taxonomic scope" value="Bacteria"/>
</dbReference>
<dbReference type="STRING" id="640512.BC1003_4032"/>
<evidence type="ECO:0000313" key="1">
    <source>
        <dbReference type="EMBL" id="ADN59968.1"/>
    </source>
</evidence>
<gene>
    <name evidence="1" type="ordered locus">BC1003_4032</name>
</gene>
<dbReference type="EMBL" id="CP002218">
    <property type="protein sequence ID" value="ADN59968.1"/>
    <property type="molecule type" value="Genomic_DNA"/>
</dbReference>
<dbReference type="KEGG" id="bgf:BC1003_4032"/>
<dbReference type="AlphaFoldDB" id="E1TDE0"/>
<proteinExistence type="predicted"/>
<protein>
    <submittedName>
        <fullName evidence="1">Uncharacterized protein</fullName>
    </submittedName>
</protein>
<reference evidence="1" key="1">
    <citation type="submission" date="2010-09" db="EMBL/GenBank/DDBJ databases">
        <title>Complete sequence of chromosome2 of Burkholderia sp. CCGE1003.</title>
        <authorList>
            <consortium name="US DOE Joint Genome Institute"/>
            <person name="Lucas S."/>
            <person name="Copeland A."/>
            <person name="Lapidus A."/>
            <person name="Cheng J.-F."/>
            <person name="Bruce D."/>
            <person name="Goodwin L."/>
            <person name="Pitluck S."/>
            <person name="Daligault H."/>
            <person name="Davenport K."/>
            <person name="Detter J.C."/>
            <person name="Han C."/>
            <person name="Tapia R."/>
            <person name="Land M."/>
            <person name="Hauser L."/>
            <person name="Jeffries C."/>
            <person name="Kyrpides N."/>
            <person name="Ivanova N."/>
            <person name="Ovchinnikova G."/>
            <person name="Martinez-Romero E."/>
            <person name="Rogel M.A."/>
            <person name="Auchtung J."/>
            <person name="Tiedje J.M."/>
            <person name="Woyke T."/>
        </authorList>
    </citation>
    <scope>NUCLEOTIDE SEQUENCE</scope>
    <source>
        <strain evidence="1">CCGE1003</strain>
    </source>
</reference>
<sequence length="144" mass="15939">MEFDSDWLTLGRHRVCLRSPGGFPTESMRTAVDVIRIAIENNMSARARLVDVAVREEKSYDISVGTTFAEDRLCAPQLESAIATVLGLLPAQVRIFVTVVTQEEVDLHFGVYERMLAEKISGLPPIRRNGDALSAHLDADALTR</sequence>
<name>E1TDE0_BURSG</name>
<organism evidence="1">
    <name type="scientific">Burkholderia sp. (strain CCGE1003)</name>
    <dbReference type="NCBI Taxonomy" id="640512"/>
    <lineage>
        <taxon>Bacteria</taxon>
        <taxon>Pseudomonadati</taxon>
        <taxon>Pseudomonadota</taxon>
        <taxon>Betaproteobacteria</taxon>
        <taxon>Burkholderiales</taxon>
        <taxon>Burkholderiaceae</taxon>
        <taxon>Burkholderia</taxon>
    </lineage>
</organism>
<dbReference type="HOGENOM" id="CLU_1792875_0_0_4"/>
<dbReference type="OrthoDB" id="8968058at2"/>
<accession>E1TDE0</accession>